<dbReference type="PANTHER" id="PTHR30469">
    <property type="entry name" value="MULTIDRUG RESISTANCE PROTEIN MDTA"/>
    <property type="match status" value="1"/>
</dbReference>
<dbReference type="STRING" id="1958950.BZK31_12680"/>
<evidence type="ECO:0000313" key="5">
    <source>
        <dbReference type="Proteomes" id="UP000192815"/>
    </source>
</evidence>
<evidence type="ECO:0000259" key="3">
    <source>
        <dbReference type="Pfam" id="PF25967"/>
    </source>
</evidence>
<feature type="coiled-coil region" evidence="2">
    <location>
        <begin position="147"/>
        <end position="174"/>
    </location>
</feature>
<dbReference type="Pfam" id="PF25967">
    <property type="entry name" value="RND-MFP_C"/>
    <property type="match status" value="1"/>
</dbReference>
<keyword evidence="2" id="KW-0175">Coiled coil</keyword>
<evidence type="ECO:0000256" key="2">
    <source>
        <dbReference type="SAM" id="Coils"/>
    </source>
</evidence>
<name>A0A1X0N7F9_9PSED</name>
<dbReference type="Gene3D" id="2.40.50.100">
    <property type="match status" value="1"/>
</dbReference>
<dbReference type="Gene3D" id="2.40.30.170">
    <property type="match status" value="1"/>
</dbReference>
<gene>
    <name evidence="4" type="ORF">BZK31_12680</name>
</gene>
<dbReference type="InterPro" id="IPR006143">
    <property type="entry name" value="RND_pump_MFP"/>
</dbReference>
<dbReference type="PANTHER" id="PTHR30469:SF15">
    <property type="entry name" value="HLYD FAMILY OF SECRETION PROTEINS"/>
    <property type="match status" value="1"/>
</dbReference>
<protein>
    <submittedName>
        <fullName evidence="4">Efflux transporter periplasmic adaptor subunit</fullName>
    </submittedName>
</protein>
<sequence length="377" mass="39591">MGFHSITLHVAIRRFAKGCVPALLVLMIGGCGDKPVGVASAVRAVKVETVSASGGEGPRFIGIVRQQESASLAFESAGVLSQLHIDVGDTFEKGQVLAALDRQPATLHEQQAQAGLASATAQAAERGLNLQRQKSLFAAGSVAQGVVEAAQASHAQAEAEKKRAQAEWALARRELDHSQLIAPFAGRVVARRVDPYNSLSAGQFVLEVESRSGQQVMAAVTTAQSDRLRPGDKARAWSTSDPSVILDLVLEGISPRAEDGLTRVCRFRVLNPADPVASGITLLMQMSAQSTPQPLSIPVQALWMGTGRNTAQVFVYQSAGTVVIRNVSLGAISDGRAVVNEGLSAGEQIVTAGAAFLQDGQTVSLFQPATRLSETTP</sequence>
<feature type="domain" description="Multidrug resistance protein MdtA-like C-terminal permuted SH3" evidence="3">
    <location>
        <begin position="296"/>
        <end position="354"/>
    </location>
</feature>
<dbReference type="Proteomes" id="UP000192815">
    <property type="component" value="Unassembled WGS sequence"/>
</dbReference>
<dbReference type="OrthoDB" id="6819088at2"/>
<dbReference type="SUPFAM" id="SSF111369">
    <property type="entry name" value="HlyD-like secretion proteins"/>
    <property type="match status" value="1"/>
</dbReference>
<comment type="similarity">
    <text evidence="1">Belongs to the membrane fusion protein (MFP) (TC 8.A.1) family.</text>
</comment>
<dbReference type="Gene3D" id="2.40.420.20">
    <property type="match status" value="1"/>
</dbReference>
<dbReference type="AlphaFoldDB" id="A0A1X0N7F9"/>
<dbReference type="GO" id="GO:0015562">
    <property type="term" value="F:efflux transmembrane transporter activity"/>
    <property type="evidence" value="ECO:0007669"/>
    <property type="project" value="TreeGrafter"/>
</dbReference>
<dbReference type="InterPro" id="IPR058627">
    <property type="entry name" value="MdtA-like_C"/>
</dbReference>
<proteinExistence type="inferred from homology"/>
<reference evidence="5" key="1">
    <citation type="submission" date="2017-02" db="EMBL/GenBank/DDBJ databases">
        <title>Pseudomonas floridae sp. nov., a novel pathogenic bacterial species isolated from tomato.</title>
        <authorList>
            <person name="Timilsina S."/>
            <person name="Vallad G.E."/>
            <person name="Jones J.B."/>
        </authorList>
    </citation>
    <scope>NUCLEOTIDE SEQUENCE [LARGE SCALE GENOMIC DNA]</scope>
    <source>
        <strain evidence="5">GEV388</strain>
    </source>
</reference>
<dbReference type="RefSeq" id="WP_083183194.1">
    <property type="nucleotide sequence ID" value="NZ_CBCRZR010000011.1"/>
</dbReference>
<dbReference type="GO" id="GO:1990281">
    <property type="term" value="C:efflux pump complex"/>
    <property type="evidence" value="ECO:0007669"/>
    <property type="project" value="TreeGrafter"/>
</dbReference>
<dbReference type="EMBL" id="MUIO01000043">
    <property type="protein sequence ID" value="ORC58939.1"/>
    <property type="molecule type" value="Genomic_DNA"/>
</dbReference>
<comment type="caution">
    <text evidence="4">The sequence shown here is derived from an EMBL/GenBank/DDBJ whole genome shotgun (WGS) entry which is preliminary data.</text>
</comment>
<organism evidence="4 5">
    <name type="scientific">Pseudomonas floridensis</name>
    <dbReference type="NCBI Taxonomy" id="1958950"/>
    <lineage>
        <taxon>Bacteria</taxon>
        <taxon>Pseudomonadati</taxon>
        <taxon>Pseudomonadota</taxon>
        <taxon>Gammaproteobacteria</taxon>
        <taxon>Pseudomonadales</taxon>
        <taxon>Pseudomonadaceae</taxon>
        <taxon>Pseudomonas</taxon>
    </lineage>
</organism>
<evidence type="ECO:0000256" key="1">
    <source>
        <dbReference type="ARBA" id="ARBA00009477"/>
    </source>
</evidence>
<dbReference type="Gene3D" id="1.10.287.470">
    <property type="entry name" value="Helix hairpin bin"/>
    <property type="match status" value="1"/>
</dbReference>
<keyword evidence="5" id="KW-1185">Reference proteome</keyword>
<accession>A0A1X0N7F9</accession>
<dbReference type="NCBIfam" id="TIGR01730">
    <property type="entry name" value="RND_mfp"/>
    <property type="match status" value="1"/>
</dbReference>
<evidence type="ECO:0000313" key="4">
    <source>
        <dbReference type="EMBL" id="ORC58939.1"/>
    </source>
</evidence>